<dbReference type="Pfam" id="PF00672">
    <property type="entry name" value="HAMP"/>
    <property type="match status" value="1"/>
</dbReference>
<dbReference type="PROSITE" id="PS50111">
    <property type="entry name" value="CHEMOTAXIS_TRANSDUC_2"/>
    <property type="match status" value="1"/>
</dbReference>
<reference evidence="9" key="2">
    <citation type="submission" date="2015-10" db="EMBL/GenBank/DDBJ databases">
        <title>Draft Genome Sequence of Prosthecomicrobium hirschii ATCC 27832.</title>
        <authorList>
            <person name="Daniel J."/>
            <person name="Givan S.A."/>
            <person name="Brun Y.V."/>
            <person name="Brown P.J."/>
        </authorList>
    </citation>
    <scope>NUCLEOTIDE SEQUENCE [LARGE SCALE GENOMIC DNA]</scope>
    <source>
        <strain evidence="9">16</strain>
    </source>
</reference>
<feature type="domain" description="T-SNARE coiled-coil homology" evidence="7">
    <location>
        <begin position="439"/>
        <end position="501"/>
    </location>
</feature>
<sequence>MSLCLAASTFGYWRLWESIDDFSDSVAARQSEAAQILMAQVEFKTQVQEWKNTLIRGADPVALKRHWSEFLAREQSVRKSVNAILATSSDPQSRDLINKFVLAHERMGVAYKEGFEKFKSSDFNVQVGDKAVAGIDRAPTELLTEASQRIRGIAQDLGAEVSATAHRDVTLAISAIAVITILSLVTSVLASRRLVTGPIAELTAAIGALARGDLAVQAAGSNRSDEIGSLARSFDHLRSSLAAAREAEMRFTRQREETAAQRSTEMRQMAEHFERAIGGVVTSVSGNADRMQTMATSLSAMAEQTSRQTSAVAAASNQAAGNVQTVASAAEELAVSIKEIGHQMDRSSRVAAAASSDAKAADATMKSLAEMSGRIGAVVNLINDIASQTNLLALNATIEAARAGEAGRGFAVVASEVKSLASQTAKATDEIGQQIDAVQAAAGEAVHAISGIVDRIGEISAIASAIAAAVEEQSAATSEIARNVQEAAKGTQDVTRNIAGVSESARGTGLGAHDVLASANSLTAEAGNLAAEVSSFLSMVRAA</sequence>
<dbReference type="Pfam" id="PF00015">
    <property type="entry name" value="MCPsignal"/>
    <property type="match status" value="1"/>
</dbReference>
<keyword evidence="2" id="KW-0997">Cell inner membrane</keyword>
<dbReference type="STRING" id="665126.ABB55_23980"/>
<dbReference type="CDD" id="cd06225">
    <property type="entry name" value="HAMP"/>
    <property type="match status" value="1"/>
</dbReference>
<dbReference type="GO" id="GO:0005886">
    <property type="term" value="C:plasma membrane"/>
    <property type="evidence" value="ECO:0007669"/>
    <property type="project" value="UniProtKB-SubCell"/>
</dbReference>
<dbReference type="EMBL" id="LJYW01000001">
    <property type="protein sequence ID" value="KPL54901.1"/>
    <property type="molecule type" value="Genomic_DNA"/>
</dbReference>
<feature type="domain" description="HAMP" evidence="8">
    <location>
        <begin position="193"/>
        <end position="246"/>
    </location>
</feature>
<comment type="subcellular location">
    <subcellularLocation>
        <location evidence="1">Cell inner membrane</location>
        <topology evidence="1">Multi-pass membrane protein</topology>
    </subcellularLocation>
</comment>
<dbReference type="PANTHER" id="PTHR32089:SF112">
    <property type="entry name" value="LYSOZYME-LIKE PROTEIN-RELATED"/>
    <property type="match status" value="1"/>
</dbReference>
<evidence type="ECO:0000259" key="8">
    <source>
        <dbReference type="PROSITE" id="PS50885"/>
    </source>
</evidence>
<keyword evidence="3 5" id="KW-0807">Transducer</keyword>
<evidence type="ECO:0000256" key="3">
    <source>
        <dbReference type="ARBA" id="ARBA00023224"/>
    </source>
</evidence>
<keyword evidence="10" id="KW-1185">Reference proteome</keyword>
<dbReference type="PANTHER" id="PTHR32089">
    <property type="entry name" value="METHYL-ACCEPTING CHEMOTAXIS PROTEIN MCPB"/>
    <property type="match status" value="1"/>
</dbReference>
<evidence type="ECO:0000256" key="4">
    <source>
        <dbReference type="ARBA" id="ARBA00029447"/>
    </source>
</evidence>
<evidence type="ECO:0000256" key="1">
    <source>
        <dbReference type="ARBA" id="ARBA00004429"/>
    </source>
</evidence>
<dbReference type="SMART" id="SM00283">
    <property type="entry name" value="MA"/>
    <property type="match status" value="1"/>
</dbReference>
<dbReference type="InterPro" id="IPR000727">
    <property type="entry name" value="T_SNARE_dom"/>
</dbReference>
<dbReference type="Proteomes" id="UP000048984">
    <property type="component" value="Unassembled WGS sequence"/>
</dbReference>
<dbReference type="InterPro" id="IPR003660">
    <property type="entry name" value="HAMP_dom"/>
</dbReference>
<feature type="domain" description="Methyl-accepting transducer" evidence="6">
    <location>
        <begin position="287"/>
        <end position="523"/>
    </location>
</feature>
<dbReference type="SMART" id="SM00304">
    <property type="entry name" value="HAMP"/>
    <property type="match status" value="1"/>
</dbReference>
<dbReference type="SUPFAM" id="SSF58104">
    <property type="entry name" value="Methyl-accepting chemotaxis protein (MCP) signaling domain"/>
    <property type="match status" value="1"/>
</dbReference>
<dbReference type="AlphaFoldDB" id="A0A0P6VTJ8"/>
<comment type="similarity">
    <text evidence="4">Belongs to the methyl-accepting chemotaxis (MCP) protein family.</text>
</comment>
<dbReference type="Gene3D" id="1.10.287.950">
    <property type="entry name" value="Methyl-accepting chemotaxis protein"/>
    <property type="match status" value="1"/>
</dbReference>
<evidence type="ECO:0008006" key="11">
    <source>
        <dbReference type="Google" id="ProtNLM"/>
    </source>
</evidence>
<evidence type="ECO:0000259" key="6">
    <source>
        <dbReference type="PROSITE" id="PS50111"/>
    </source>
</evidence>
<dbReference type="PROSITE" id="PS50885">
    <property type="entry name" value="HAMP"/>
    <property type="match status" value="1"/>
</dbReference>
<protein>
    <recommendedName>
        <fullName evidence="11">Chemotaxis protein</fullName>
    </recommendedName>
</protein>
<evidence type="ECO:0000256" key="5">
    <source>
        <dbReference type="PROSITE-ProRule" id="PRU00284"/>
    </source>
</evidence>
<accession>A0A0P6VTJ8</accession>
<dbReference type="InterPro" id="IPR004089">
    <property type="entry name" value="MCPsignal_dom"/>
</dbReference>
<dbReference type="GO" id="GO:0007165">
    <property type="term" value="P:signal transduction"/>
    <property type="evidence" value="ECO:0007669"/>
    <property type="project" value="UniProtKB-KW"/>
</dbReference>
<keyword evidence="2" id="KW-0472">Membrane</keyword>
<evidence type="ECO:0000259" key="7">
    <source>
        <dbReference type="PROSITE" id="PS50192"/>
    </source>
</evidence>
<organism evidence="9 10">
    <name type="scientific">Prosthecodimorpha hirschii</name>
    <dbReference type="NCBI Taxonomy" id="665126"/>
    <lineage>
        <taxon>Bacteria</taxon>
        <taxon>Pseudomonadati</taxon>
        <taxon>Pseudomonadota</taxon>
        <taxon>Alphaproteobacteria</taxon>
        <taxon>Hyphomicrobiales</taxon>
        <taxon>Ancalomicrobiaceae</taxon>
        <taxon>Prosthecodimorpha</taxon>
    </lineage>
</organism>
<gene>
    <name evidence="9" type="ORF">ABB55_23980</name>
</gene>
<comment type="caution">
    <text evidence="9">The sequence shown here is derived from an EMBL/GenBank/DDBJ whole genome shotgun (WGS) entry which is preliminary data.</text>
</comment>
<evidence type="ECO:0000313" key="9">
    <source>
        <dbReference type="EMBL" id="KPL54901.1"/>
    </source>
</evidence>
<keyword evidence="2" id="KW-1003">Cell membrane</keyword>
<evidence type="ECO:0000256" key="2">
    <source>
        <dbReference type="ARBA" id="ARBA00022519"/>
    </source>
</evidence>
<dbReference type="Gene3D" id="6.10.340.10">
    <property type="match status" value="1"/>
</dbReference>
<reference evidence="9" key="1">
    <citation type="submission" date="2015-09" db="EMBL/GenBank/DDBJ databases">
        <authorList>
            <person name="Jackson K.R."/>
            <person name="Lunt B.L."/>
            <person name="Fisher J.N.B."/>
            <person name="Gardner A.V."/>
            <person name="Bailey M.E."/>
            <person name="Deus L.M."/>
            <person name="Earl A.S."/>
            <person name="Gibby P.D."/>
            <person name="Hartmann K.A."/>
            <person name="Liu J.E."/>
            <person name="Manci A.M."/>
            <person name="Nielsen D.A."/>
            <person name="Solomon M.B."/>
            <person name="Breakwell D.P."/>
            <person name="Burnett S.H."/>
            <person name="Grose J.H."/>
        </authorList>
    </citation>
    <scope>NUCLEOTIDE SEQUENCE [LARGE SCALE GENOMIC DNA]</scope>
    <source>
        <strain evidence="9">16</strain>
    </source>
</reference>
<dbReference type="PROSITE" id="PS50192">
    <property type="entry name" value="T_SNARE"/>
    <property type="match status" value="1"/>
</dbReference>
<name>A0A0P6VTJ8_9HYPH</name>
<evidence type="ECO:0000313" key="10">
    <source>
        <dbReference type="Proteomes" id="UP000048984"/>
    </source>
</evidence>
<proteinExistence type="inferred from homology"/>